<accession>X0ZXK0</accession>
<dbReference type="Pfam" id="PF01751">
    <property type="entry name" value="Toprim"/>
    <property type="match status" value="1"/>
</dbReference>
<dbReference type="InterPro" id="IPR023405">
    <property type="entry name" value="Topo_IA_core_domain"/>
</dbReference>
<dbReference type="AlphaFoldDB" id="X0ZXK0"/>
<dbReference type="GO" id="GO:0003677">
    <property type="term" value="F:DNA binding"/>
    <property type="evidence" value="ECO:0007669"/>
    <property type="project" value="InterPro"/>
</dbReference>
<dbReference type="InterPro" id="IPR003601">
    <property type="entry name" value="Topo_IA_2"/>
</dbReference>
<dbReference type="GO" id="GO:0003917">
    <property type="term" value="F:DNA topoisomerase type I (single strand cut, ATP-independent) activity"/>
    <property type="evidence" value="ECO:0007669"/>
    <property type="project" value="InterPro"/>
</dbReference>
<proteinExistence type="predicted"/>
<dbReference type="CDD" id="cd03363">
    <property type="entry name" value="TOPRIM_TopoIA_TopoI"/>
    <property type="match status" value="1"/>
</dbReference>
<dbReference type="InterPro" id="IPR000380">
    <property type="entry name" value="Topo_IA"/>
</dbReference>
<dbReference type="SMART" id="SM00493">
    <property type="entry name" value="TOPRIM"/>
    <property type="match status" value="1"/>
</dbReference>
<dbReference type="SMART" id="SM00436">
    <property type="entry name" value="TOP1Bc"/>
    <property type="match status" value="1"/>
</dbReference>
<sequence length="145" mass="16228">MSKNLVIVESPAKARTLGKILGRSYSLKASLGHIRDLPKSGLGVNIEKGFVPKYVVPRKKSKVVKELKQAAKAASAVYLATDPDREGEAISWHLAEVTKSNKTPYRRVVFHEITKDAIERAFKHPRSIDMQLVNAQQARRVLDRL</sequence>
<dbReference type="PANTHER" id="PTHR42785:SF1">
    <property type="entry name" value="DNA TOPOISOMERASE"/>
    <property type="match status" value="1"/>
</dbReference>
<dbReference type="InterPro" id="IPR006171">
    <property type="entry name" value="TOPRIM_dom"/>
</dbReference>
<dbReference type="InterPro" id="IPR034149">
    <property type="entry name" value="TOPRIM_TopoI"/>
</dbReference>
<dbReference type="Gene3D" id="3.40.50.140">
    <property type="match status" value="1"/>
</dbReference>
<reference evidence="2" key="1">
    <citation type="journal article" date="2014" name="Front. Microbiol.">
        <title>High frequency of phylogenetically diverse reductive dehalogenase-homologous genes in deep subseafloor sedimentary metagenomes.</title>
        <authorList>
            <person name="Kawai M."/>
            <person name="Futagami T."/>
            <person name="Toyoda A."/>
            <person name="Takaki Y."/>
            <person name="Nishi S."/>
            <person name="Hori S."/>
            <person name="Arai W."/>
            <person name="Tsubouchi T."/>
            <person name="Morono Y."/>
            <person name="Uchiyama I."/>
            <person name="Ito T."/>
            <person name="Fujiyama A."/>
            <person name="Inagaki F."/>
            <person name="Takami H."/>
        </authorList>
    </citation>
    <scope>NUCLEOTIDE SEQUENCE</scope>
    <source>
        <strain evidence="2">Expedition CK06-06</strain>
    </source>
</reference>
<dbReference type="SUPFAM" id="SSF56712">
    <property type="entry name" value="Prokaryotic type I DNA topoisomerase"/>
    <property type="match status" value="1"/>
</dbReference>
<dbReference type="GO" id="GO:0006265">
    <property type="term" value="P:DNA topological change"/>
    <property type="evidence" value="ECO:0007669"/>
    <property type="project" value="InterPro"/>
</dbReference>
<gene>
    <name evidence="2" type="ORF">S01H4_10488</name>
</gene>
<feature type="non-terminal residue" evidence="2">
    <location>
        <position position="145"/>
    </location>
</feature>
<evidence type="ECO:0000313" key="2">
    <source>
        <dbReference type="EMBL" id="GAG65203.1"/>
    </source>
</evidence>
<comment type="caution">
    <text evidence="2">The sequence shown here is derived from an EMBL/GenBank/DDBJ whole genome shotgun (WGS) entry which is preliminary data.</text>
</comment>
<dbReference type="EMBL" id="BART01004026">
    <property type="protein sequence ID" value="GAG65203.1"/>
    <property type="molecule type" value="Genomic_DNA"/>
</dbReference>
<evidence type="ECO:0000259" key="1">
    <source>
        <dbReference type="PROSITE" id="PS50880"/>
    </source>
</evidence>
<dbReference type="PROSITE" id="PS50880">
    <property type="entry name" value="TOPRIM"/>
    <property type="match status" value="1"/>
</dbReference>
<feature type="domain" description="Toprim" evidence="1">
    <location>
        <begin position="3"/>
        <end position="113"/>
    </location>
</feature>
<organism evidence="2">
    <name type="scientific">marine sediment metagenome</name>
    <dbReference type="NCBI Taxonomy" id="412755"/>
    <lineage>
        <taxon>unclassified sequences</taxon>
        <taxon>metagenomes</taxon>
        <taxon>ecological metagenomes</taxon>
    </lineage>
</organism>
<name>X0ZXK0_9ZZZZ</name>
<protein>
    <recommendedName>
        <fullName evidence="1">Toprim domain-containing protein</fullName>
    </recommendedName>
</protein>
<dbReference type="PANTHER" id="PTHR42785">
    <property type="entry name" value="DNA TOPOISOMERASE, TYPE IA, CORE"/>
    <property type="match status" value="1"/>
</dbReference>